<proteinExistence type="predicted"/>
<accession>A0A7C8JIY8</accession>
<dbReference type="EMBL" id="WIQW01000010">
    <property type="protein sequence ID" value="KAF3107428.1"/>
    <property type="molecule type" value="Genomic_DNA"/>
</dbReference>
<dbReference type="Proteomes" id="UP000480548">
    <property type="component" value="Unassembled WGS sequence"/>
</dbReference>
<comment type="caution">
    <text evidence="2">The sequence shown here is derived from an EMBL/GenBank/DDBJ whole genome shotgun (WGS) entry which is preliminary data.</text>
</comment>
<dbReference type="EMBL" id="WIQZ01000023">
    <property type="protein sequence ID" value="KAF3138225.1"/>
    <property type="molecule type" value="Genomic_DNA"/>
</dbReference>
<evidence type="ECO:0000313" key="4">
    <source>
        <dbReference type="Proteomes" id="UP000475325"/>
    </source>
</evidence>
<dbReference type="Proteomes" id="UP000475325">
    <property type="component" value="Unassembled WGS sequence"/>
</dbReference>
<evidence type="ECO:0000256" key="1">
    <source>
        <dbReference type="SAM" id="MobiDB-lite"/>
    </source>
</evidence>
<organism evidence="2 4">
    <name type="scientific">Orbilia oligospora</name>
    <name type="common">Nematode-trapping fungus</name>
    <name type="synonym">Arthrobotrys oligospora</name>
    <dbReference type="NCBI Taxonomy" id="2813651"/>
    <lineage>
        <taxon>Eukaryota</taxon>
        <taxon>Fungi</taxon>
        <taxon>Dikarya</taxon>
        <taxon>Ascomycota</taxon>
        <taxon>Pezizomycotina</taxon>
        <taxon>Orbiliomycetes</taxon>
        <taxon>Orbiliales</taxon>
        <taxon>Orbiliaceae</taxon>
        <taxon>Orbilia</taxon>
    </lineage>
</organism>
<evidence type="ECO:0000313" key="5">
    <source>
        <dbReference type="Proteomes" id="UP000480548"/>
    </source>
</evidence>
<evidence type="ECO:0000313" key="2">
    <source>
        <dbReference type="EMBL" id="KAF3107428.1"/>
    </source>
</evidence>
<dbReference type="AlphaFoldDB" id="A0A7C8JIY8"/>
<reference evidence="4 5" key="1">
    <citation type="submission" date="2019-06" db="EMBL/GenBank/DDBJ databases">
        <authorList>
            <person name="Palmer J.M."/>
        </authorList>
    </citation>
    <scope>NUCLEOTIDE SEQUENCE [LARGE SCALE GENOMIC DNA]</scope>
    <source>
        <strain evidence="2 4">TWF102</strain>
        <strain evidence="3 5">TWF703</strain>
    </source>
</reference>
<sequence length="448" mass="50557">MSQVSKLNPLARIFKPGASGFDTTPISTPEVAPKENIPPPAPGLPPKKARERVSKPSISELDQVITIPVPKESPEIISVKVKGVVSVKALETASVNITEVASMKIVETTSTKAQETAPIKVPKTAPIKIPETAPIKVPEIASIKVPETIPTKLPPPQEANVRKDILFFGDIQAKMENFSLIEPGKHYNTPVAVPAADGKILDPAQTLEYLRQEALKRAQAELDTIKVLATIPAKPIRTVRSKTPNPKTSMFWKFLDKVEDLATRALAKGFRQPLNAMYNPHRHDPWHHGERVNQYYYNDGLIAASDINDPVQVLTDNAGAIRYELWNRMWLQIRNDYLHESFLPDPRAVALHRDMTKKLIPTLQREVGAIIEERSRKKVYTEQQVLSLDRGVKERTYWLEHLEKCLDYVKVFERLLEEFPDNTMMAKDWFDKQFFKGKKDIGGEGKIF</sequence>
<protein>
    <submittedName>
        <fullName evidence="2">Uncharacterized protein</fullName>
    </submittedName>
</protein>
<gene>
    <name evidence="2" type="ORF">TWF102_000347</name>
    <name evidence="3" type="ORF">TWF703_004754</name>
</gene>
<feature type="region of interest" description="Disordered" evidence="1">
    <location>
        <begin position="16"/>
        <end position="56"/>
    </location>
</feature>
<evidence type="ECO:0000313" key="3">
    <source>
        <dbReference type="EMBL" id="KAF3138225.1"/>
    </source>
</evidence>
<name>A0A7C8JIY8_ORBOL</name>
<feature type="compositionally biased region" description="Pro residues" evidence="1">
    <location>
        <begin position="36"/>
        <end position="45"/>
    </location>
</feature>